<sequence>MDDRAKLAELDRDGAIRELGADADVAARTGGATRAAFLARGGLLVGAGLGLGSLPIAFAGAQGGLSAGDVRILNYALTLEYLEAAFYASALRDAGLRGNVLTFARTAHADEQAHVDALKRTLGGRAVASPRFDFMDATSSQEAFLRTALTLEDTGVSAYQGQAPNIRSRDVLAAAGAILAVEARHAAWVSDLIGSGSDPVPAPDAFSRALDMTAVLDAVRSTGFIQ</sequence>
<dbReference type="RefSeq" id="WP_318600733.1">
    <property type="nucleotide sequence ID" value="NZ_JAWSTH010000127.1"/>
</dbReference>
<dbReference type="Pfam" id="PF13668">
    <property type="entry name" value="Ferritin_2"/>
    <property type="match status" value="1"/>
</dbReference>
<comment type="caution">
    <text evidence="1">The sequence shown here is derived from an EMBL/GenBank/DDBJ whole genome shotgun (WGS) entry which is preliminary data.</text>
</comment>
<dbReference type="InterPro" id="IPR012347">
    <property type="entry name" value="Ferritin-like"/>
</dbReference>
<dbReference type="PANTHER" id="PTHR31694">
    <property type="entry name" value="DESICCATION-LIKE PROTEIN"/>
    <property type="match status" value="1"/>
</dbReference>
<dbReference type="Proteomes" id="UP001284601">
    <property type="component" value="Unassembled WGS sequence"/>
</dbReference>
<organism evidence="1 2">
    <name type="scientific">Conexibacter stalactiti</name>
    <dbReference type="NCBI Taxonomy" id="1940611"/>
    <lineage>
        <taxon>Bacteria</taxon>
        <taxon>Bacillati</taxon>
        <taxon>Actinomycetota</taxon>
        <taxon>Thermoleophilia</taxon>
        <taxon>Solirubrobacterales</taxon>
        <taxon>Conexibacteraceae</taxon>
        <taxon>Conexibacter</taxon>
    </lineage>
</organism>
<dbReference type="PANTHER" id="PTHR31694:SF26">
    <property type="entry name" value="OS05G0151100 PROTEIN"/>
    <property type="match status" value="1"/>
</dbReference>
<accession>A0ABU4HZ95</accession>
<protein>
    <submittedName>
        <fullName evidence="1">Ferritin-like domain-containing protein</fullName>
    </submittedName>
</protein>
<gene>
    <name evidence="1" type="ORF">R7226_27980</name>
</gene>
<dbReference type="Gene3D" id="1.20.1260.10">
    <property type="match status" value="1"/>
</dbReference>
<dbReference type="InterPro" id="IPR009078">
    <property type="entry name" value="Ferritin-like_SF"/>
</dbReference>
<dbReference type="InterPro" id="IPR052965">
    <property type="entry name" value="Pigment-catalase-like"/>
</dbReference>
<dbReference type="EMBL" id="JAWSTH010000127">
    <property type="protein sequence ID" value="MDW5598229.1"/>
    <property type="molecule type" value="Genomic_DNA"/>
</dbReference>
<dbReference type="SUPFAM" id="SSF47240">
    <property type="entry name" value="Ferritin-like"/>
    <property type="match status" value="1"/>
</dbReference>
<name>A0ABU4HZ95_9ACTN</name>
<dbReference type="CDD" id="cd00657">
    <property type="entry name" value="Ferritin_like"/>
    <property type="match status" value="1"/>
</dbReference>
<proteinExistence type="predicted"/>
<keyword evidence="2" id="KW-1185">Reference proteome</keyword>
<evidence type="ECO:0000313" key="2">
    <source>
        <dbReference type="Proteomes" id="UP001284601"/>
    </source>
</evidence>
<evidence type="ECO:0000313" key="1">
    <source>
        <dbReference type="EMBL" id="MDW5598229.1"/>
    </source>
</evidence>
<reference evidence="2" key="1">
    <citation type="submission" date="2023-07" db="EMBL/GenBank/DDBJ databases">
        <title>Conexibacter stalactiti sp. nov., isolated from stalactites in a lava cave and emended description of the genus Conexibacter.</title>
        <authorList>
            <person name="Lee S.D."/>
        </authorList>
    </citation>
    <scope>NUCLEOTIDE SEQUENCE [LARGE SCALE GENOMIC DNA]</scope>
    <source>
        <strain evidence="2">KCTC 39840</strain>
    </source>
</reference>